<protein>
    <submittedName>
        <fullName evidence="1">B106</fullName>
    </submittedName>
</protein>
<dbReference type="KEGG" id="vg:80534835"/>
<dbReference type="GeneID" id="80534835"/>
<keyword evidence="2" id="KW-1185">Reference proteome</keyword>
<evidence type="ECO:0000313" key="1">
    <source>
        <dbReference type="EMBL" id="AFK83944.1"/>
    </source>
</evidence>
<dbReference type="RefSeq" id="YP_010797132.1">
    <property type="nucleotide sequence ID" value="NC_076129.1"/>
</dbReference>
<accession>I3VQA0</accession>
<proteinExistence type="predicted"/>
<dbReference type="Proteomes" id="UP000103899">
    <property type="component" value="Segment"/>
</dbReference>
<sequence>MQHTDKAVLFRLLTYSRFAASNHTDEYANSTDSFSTCLRSILPTGTLKSWPEINTG</sequence>
<name>I3VQA0_9BETA</name>
<evidence type="ECO:0000313" key="2">
    <source>
        <dbReference type="Proteomes" id="UP000103899"/>
    </source>
</evidence>
<reference evidence="1 2" key="1">
    <citation type="journal article" date="2012" name="J. Virol.">
        <title>A Novel Bat Herpesvirus Encodes Homologues of Major Histocompatibility Complex Classes I and II, C-Type Lectin, and a Unique Family of Immune-Related Genes.</title>
        <authorList>
            <person name="Zhang H."/>
            <person name="Todd S."/>
            <person name="Tachedjian M."/>
            <person name="Barr J.A."/>
            <person name="Luo M."/>
            <person name="Yu M."/>
            <person name="Marsh G.A."/>
            <person name="Crameri G."/>
            <person name="Wang L.F."/>
        </authorList>
    </citation>
    <scope>NUCLEOTIDE SEQUENCE [LARGE SCALE GENOMIC DNA]</scope>
    <source>
        <strain evidence="1">B7D8</strain>
    </source>
</reference>
<dbReference type="EMBL" id="JQ805139">
    <property type="protein sequence ID" value="AFK83944.1"/>
    <property type="molecule type" value="Genomic_DNA"/>
</dbReference>
<organism evidence="1 2">
    <name type="scientific">miniopterid betaherpesvirus 1</name>
    <dbReference type="NCBI Taxonomy" id="3070189"/>
    <lineage>
        <taxon>Viruses</taxon>
        <taxon>Duplodnaviria</taxon>
        <taxon>Heunggongvirae</taxon>
        <taxon>Peploviricota</taxon>
        <taxon>Herviviricetes</taxon>
        <taxon>Herpesvirales</taxon>
        <taxon>Orthoherpesviridae</taxon>
        <taxon>Betaherpesvirinae</taxon>
        <taxon>Quwivirus</taxon>
        <taxon>Quwivirus miniopteridbeta1</taxon>
    </lineage>
</organism>